<feature type="transmembrane region" description="Helical" evidence="9">
    <location>
        <begin position="150"/>
        <end position="172"/>
    </location>
</feature>
<evidence type="ECO:0000256" key="2">
    <source>
        <dbReference type="ARBA" id="ARBA00007069"/>
    </source>
</evidence>
<evidence type="ECO:0000256" key="10">
    <source>
        <dbReference type="RuleBase" id="RU363054"/>
    </source>
</evidence>
<evidence type="ECO:0000256" key="7">
    <source>
        <dbReference type="ARBA" id="ARBA00022989"/>
    </source>
</evidence>
<evidence type="ECO:0000256" key="1">
    <source>
        <dbReference type="ARBA" id="ARBA00004651"/>
    </source>
</evidence>
<comment type="similarity">
    <text evidence="2 10">Belongs to the binding-protein-dependent transport system permease family. CysTW subfamily.</text>
</comment>
<keyword evidence="4" id="KW-1003">Cell membrane</keyword>
<evidence type="ECO:0000259" key="11">
    <source>
        <dbReference type="PROSITE" id="PS50928"/>
    </source>
</evidence>
<dbReference type="EMBL" id="BAABDM010000004">
    <property type="protein sequence ID" value="GAA4098904.1"/>
    <property type="molecule type" value="Genomic_DNA"/>
</dbReference>
<evidence type="ECO:0000256" key="8">
    <source>
        <dbReference type="ARBA" id="ARBA00023136"/>
    </source>
</evidence>
<dbReference type="InterPro" id="IPR035906">
    <property type="entry name" value="MetI-like_sf"/>
</dbReference>
<dbReference type="NCBIfam" id="TIGR02138">
    <property type="entry name" value="phosphate_pstC"/>
    <property type="match status" value="1"/>
</dbReference>
<dbReference type="PANTHER" id="PTHR30425:SF1">
    <property type="entry name" value="PHOSPHATE TRANSPORT SYSTEM PERMEASE PROTEIN PSTC"/>
    <property type="match status" value="1"/>
</dbReference>
<evidence type="ECO:0000313" key="12">
    <source>
        <dbReference type="EMBL" id="GAA4098904.1"/>
    </source>
</evidence>
<evidence type="ECO:0000256" key="5">
    <source>
        <dbReference type="ARBA" id="ARBA00022592"/>
    </source>
</evidence>
<evidence type="ECO:0000256" key="6">
    <source>
        <dbReference type="ARBA" id="ARBA00022692"/>
    </source>
</evidence>
<comment type="caution">
    <text evidence="12">The sequence shown here is derived from an EMBL/GenBank/DDBJ whole genome shotgun (WGS) entry which is preliminary data.</text>
</comment>
<feature type="transmembrane region" description="Helical" evidence="9">
    <location>
        <begin position="112"/>
        <end position="130"/>
    </location>
</feature>
<keyword evidence="13" id="KW-1185">Reference proteome</keyword>
<name>A0ABP7WWU2_9GAMM</name>
<feature type="transmembrane region" description="Helical" evidence="9">
    <location>
        <begin position="74"/>
        <end position="100"/>
    </location>
</feature>
<accession>A0ABP7WWU2</accession>
<protein>
    <recommendedName>
        <fullName evidence="10">Phosphate transport system permease protein</fullName>
    </recommendedName>
</protein>
<dbReference type="CDD" id="cd06261">
    <property type="entry name" value="TM_PBP2"/>
    <property type="match status" value="1"/>
</dbReference>
<gene>
    <name evidence="12" type="primary">pstC</name>
    <name evidence="12" type="ORF">GCM10022414_24990</name>
</gene>
<sequence>MMFKASSSRADRRLNALLLLLTSGTALLLALIMLFLLNESWPFLISWWRNGGWHDFYQPQGWYPLEGRFGMSPMILSSLAVTVGAITLALPLGLGSAIFLQFYAISPFAQSFRLLLNLLAGIPSVVFGLWGLTRLVPLITSWQPPGASLLAAILVLSLMILPTIALTSASALASVSKDLVTGSMALGLRRKTWIINVLIPAAKVGISRGVLLATARALGETMAVMMVAGNVVQNPIGLFEPVRVLTANIALEMAYAMGDHRASLFASGLLLTLLVWLLSWTAHRMSNSSKGANLNG</sequence>
<feature type="transmembrane region" description="Helical" evidence="9">
    <location>
        <begin position="16"/>
        <end position="37"/>
    </location>
</feature>
<dbReference type="Pfam" id="PF00528">
    <property type="entry name" value="BPD_transp_1"/>
    <property type="match status" value="1"/>
</dbReference>
<keyword evidence="7 9" id="KW-1133">Transmembrane helix</keyword>
<feature type="domain" description="ABC transmembrane type-1" evidence="11">
    <location>
        <begin position="75"/>
        <end position="282"/>
    </location>
</feature>
<organism evidence="12 13">
    <name type="scientific">Zhongshania borealis</name>
    <dbReference type="NCBI Taxonomy" id="889488"/>
    <lineage>
        <taxon>Bacteria</taxon>
        <taxon>Pseudomonadati</taxon>
        <taxon>Pseudomonadota</taxon>
        <taxon>Gammaproteobacteria</taxon>
        <taxon>Cellvibrionales</taxon>
        <taxon>Spongiibacteraceae</taxon>
        <taxon>Zhongshania</taxon>
    </lineage>
</organism>
<evidence type="ECO:0000256" key="9">
    <source>
        <dbReference type="RuleBase" id="RU363032"/>
    </source>
</evidence>
<feature type="transmembrane region" description="Helical" evidence="9">
    <location>
        <begin position="193"/>
        <end position="215"/>
    </location>
</feature>
<keyword evidence="5 10" id="KW-0592">Phosphate transport</keyword>
<evidence type="ECO:0000256" key="4">
    <source>
        <dbReference type="ARBA" id="ARBA00022475"/>
    </source>
</evidence>
<dbReference type="RefSeq" id="WP_344936483.1">
    <property type="nucleotide sequence ID" value="NZ_BAABDM010000004.1"/>
</dbReference>
<dbReference type="SUPFAM" id="SSF161098">
    <property type="entry name" value="MetI-like"/>
    <property type="match status" value="1"/>
</dbReference>
<dbReference type="InterPro" id="IPR000515">
    <property type="entry name" value="MetI-like"/>
</dbReference>
<evidence type="ECO:0000256" key="3">
    <source>
        <dbReference type="ARBA" id="ARBA00022448"/>
    </source>
</evidence>
<evidence type="ECO:0000313" key="13">
    <source>
        <dbReference type="Proteomes" id="UP001500392"/>
    </source>
</evidence>
<keyword evidence="3 9" id="KW-0813">Transport</keyword>
<keyword evidence="10" id="KW-0997">Cell inner membrane</keyword>
<dbReference type="Proteomes" id="UP001500392">
    <property type="component" value="Unassembled WGS sequence"/>
</dbReference>
<proteinExistence type="inferred from homology"/>
<dbReference type="InterPro" id="IPR051124">
    <property type="entry name" value="Phosphate_Transport_Permease"/>
</dbReference>
<dbReference type="InterPro" id="IPR011864">
    <property type="entry name" value="Phosphate_PstC"/>
</dbReference>
<keyword evidence="8 9" id="KW-0472">Membrane</keyword>
<comment type="subcellular location">
    <subcellularLocation>
        <location evidence="10">Cell inner membrane</location>
        <topology evidence="10">Multi-pass membrane protein</topology>
    </subcellularLocation>
    <subcellularLocation>
        <location evidence="1 9">Cell membrane</location>
        <topology evidence="1 9">Multi-pass membrane protein</topology>
    </subcellularLocation>
</comment>
<comment type="function">
    <text evidence="10">Part of the binding-protein-dependent transport system for phosphate; probably responsible for the translocation of the substrate across the membrane.</text>
</comment>
<dbReference type="PROSITE" id="PS50928">
    <property type="entry name" value="ABC_TM1"/>
    <property type="match status" value="1"/>
</dbReference>
<dbReference type="Gene3D" id="1.10.3720.10">
    <property type="entry name" value="MetI-like"/>
    <property type="match status" value="1"/>
</dbReference>
<feature type="transmembrane region" description="Helical" evidence="9">
    <location>
        <begin position="262"/>
        <end position="280"/>
    </location>
</feature>
<reference evidence="13" key="1">
    <citation type="journal article" date="2019" name="Int. J. Syst. Evol. Microbiol.">
        <title>The Global Catalogue of Microorganisms (GCM) 10K type strain sequencing project: providing services to taxonomists for standard genome sequencing and annotation.</title>
        <authorList>
            <consortium name="The Broad Institute Genomics Platform"/>
            <consortium name="The Broad Institute Genome Sequencing Center for Infectious Disease"/>
            <person name="Wu L."/>
            <person name="Ma J."/>
        </authorList>
    </citation>
    <scope>NUCLEOTIDE SEQUENCE [LARGE SCALE GENOMIC DNA]</scope>
    <source>
        <strain evidence="13">JCM 17304</strain>
    </source>
</reference>
<dbReference type="PANTHER" id="PTHR30425">
    <property type="entry name" value="PHOSPHATE TRANSPORT SYSTEM PERMEASE PROTEIN PST"/>
    <property type="match status" value="1"/>
</dbReference>
<keyword evidence="6 9" id="KW-0812">Transmembrane</keyword>